<dbReference type="RefSeq" id="WP_092038945.1">
    <property type="nucleotide sequence ID" value="NZ_FOTK01000006.1"/>
</dbReference>
<dbReference type="AlphaFoldDB" id="A0A1I4IGT0"/>
<evidence type="ECO:0000313" key="3">
    <source>
        <dbReference type="EMBL" id="SFL53540.1"/>
    </source>
</evidence>
<evidence type="ECO:0000256" key="1">
    <source>
        <dbReference type="SAM" id="MobiDB-lite"/>
    </source>
</evidence>
<keyword evidence="2" id="KW-1133">Transmembrane helix</keyword>
<dbReference type="Proteomes" id="UP000199048">
    <property type="component" value="Unassembled WGS sequence"/>
</dbReference>
<protein>
    <submittedName>
        <fullName evidence="3">Uncharacterized protein</fullName>
    </submittedName>
</protein>
<dbReference type="EMBL" id="FOTK01000006">
    <property type="protein sequence ID" value="SFL53540.1"/>
    <property type="molecule type" value="Genomic_DNA"/>
</dbReference>
<gene>
    <name evidence="3" type="ORF">SAMN05192568_1006138</name>
</gene>
<keyword evidence="2" id="KW-0472">Membrane</keyword>
<dbReference type="STRING" id="582667.SAMN05192568_1006138"/>
<proteinExistence type="predicted"/>
<keyword evidence="2" id="KW-0812">Transmembrane</keyword>
<feature type="region of interest" description="Disordered" evidence="1">
    <location>
        <begin position="1"/>
        <end position="23"/>
    </location>
</feature>
<evidence type="ECO:0000313" key="4">
    <source>
        <dbReference type="Proteomes" id="UP000199048"/>
    </source>
</evidence>
<organism evidence="3 4">
    <name type="scientific">Methylobacterium pseudosasicola</name>
    <dbReference type="NCBI Taxonomy" id="582667"/>
    <lineage>
        <taxon>Bacteria</taxon>
        <taxon>Pseudomonadati</taxon>
        <taxon>Pseudomonadota</taxon>
        <taxon>Alphaproteobacteria</taxon>
        <taxon>Hyphomicrobiales</taxon>
        <taxon>Methylobacteriaceae</taxon>
        <taxon>Methylobacterium</taxon>
    </lineage>
</organism>
<name>A0A1I4IGT0_9HYPH</name>
<evidence type="ECO:0000256" key="2">
    <source>
        <dbReference type="SAM" id="Phobius"/>
    </source>
</evidence>
<reference evidence="4" key="1">
    <citation type="submission" date="2016-10" db="EMBL/GenBank/DDBJ databases">
        <authorList>
            <person name="Varghese N."/>
            <person name="Submissions S."/>
        </authorList>
    </citation>
    <scope>NUCLEOTIDE SEQUENCE [LARGE SCALE GENOMIC DNA]</scope>
    <source>
        <strain evidence="4">BL36</strain>
    </source>
</reference>
<dbReference type="OrthoDB" id="8002096at2"/>
<keyword evidence="4" id="KW-1185">Reference proteome</keyword>
<accession>A0A1I4IGT0</accession>
<sequence length="70" mass="7787">MPGCRKLDTESSTSHPPRRVELRRYVRRGVKAPRASNDNRRPGGVPAWYWVLVAGAMPTLGLLAMLSTLI</sequence>
<feature type="transmembrane region" description="Helical" evidence="2">
    <location>
        <begin position="47"/>
        <end position="69"/>
    </location>
</feature>